<evidence type="ECO:0008006" key="7">
    <source>
        <dbReference type="Google" id="ProtNLM"/>
    </source>
</evidence>
<proteinExistence type="inferred from homology"/>
<evidence type="ECO:0000256" key="1">
    <source>
        <dbReference type="ARBA" id="ARBA00009947"/>
    </source>
</evidence>
<feature type="compositionally biased region" description="Acidic residues" evidence="4">
    <location>
        <begin position="257"/>
        <end position="301"/>
    </location>
</feature>
<feature type="region of interest" description="Disordered" evidence="4">
    <location>
        <begin position="252"/>
        <end position="301"/>
    </location>
</feature>
<dbReference type="GO" id="GO:0005634">
    <property type="term" value="C:nucleus"/>
    <property type="evidence" value="ECO:0007669"/>
    <property type="project" value="InterPro"/>
</dbReference>
<gene>
    <name evidence="5" type="ORF">HYH02_011632</name>
</gene>
<organism evidence="5 6">
    <name type="scientific">Chlamydomonas schloesseri</name>
    <dbReference type="NCBI Taxonomy" id="2026947"/>
    <lineage>
        <taxon>Eukaryota</taxon>
        <taxon>Viridiplantae</taxon>
        <taxon>Chlorophyta</taxon>
        <taxon>core chlorophytes</taxon>
        <taxon>Chlorophyceae</taxon>
        <taxon>CS clade</taxon>
        <taxon>Chlamydomonadales</taxon>
        <taxon>Chlamydomonadaceae</taxon>
        <taxon>Chlamydomonas</taxon>
    </lineage>
</organism>
<name>A0A835W3P4_9CHLO</name>
<dbReference type="Pfam" id="PF00956">
    <property type="entry name" value="NAP"/>
    <property type="match status" value="1"/>
</dbReference>
<dbReference type="InterPro" id="IPR037231">
    <property type="entry name" value="NAP-like_sf"/>
</dbReference>
<dbReference type="AlphaFoldDB" id="A0A835W3P4"/>
<dbReference type="GO" id="GO:0042393">
    <property type="term" value="F:histone binding"/>
    <property type="evidence" value="ECO:0007669"/>
    <property type="project" value="UniProtKB-ARBA"/>
</dbReference>
<evidence type="ECO:0000313" key="5">
    <source>
        <dbReference type="EMBL" id="KAG2436123.1"/>
    </source>
</evidence>
<protein>
    <recommendedName>
        <fullName evidence="7">Nucleosome assembly protein</fullName>
    </recommendedName>
</protein>
<dbReference type="EMBL" id="JAEHOD010000050">
    <property type="protein sequence ID" value="KAG2436123.1"/>
    <property type="molecule type" value="Genomic_DNA"/>
</dbReference>
<dbReference type="Proteomes" id="UP000613740">
    <property type="component" value="Unassembled WGS sequence"/>
</dbReference>
<comment type="caution">
    <text evidence="5">The sequence shown here is derived from an EMBL/GenBank/DDBJ whole genome shotgun (WGS) entry which is preliminary data.</text>
</comment>
<dbReference type="SUPFAM" id="SSF143113">
    <property type="entry name" value="NAP-like"/>
    <property type="match status" value="1"/>
</dbReference>
<dbReference type="GO" id="GO:0006334">
    <property type="term" value="P:nucleosome assembly"/>
    <property type="evidence" value="ECO:0007669"/>
    <property type="project" value="InterPro"/>
</dbReference>
<keyword evidence="2" id="KW-0143">Chaperone</keyword>
<accession>A0A835W3P4</accession>
<evidence type="ECO:0000256" key="4">
    <source>
        <dbReference type="SAM" id="MobiDB-lite"/>
    </source>
</evidence>
<dbReference type="OrthoDB" id="19419at2759"/>
<feature type="compositionally biased region" description="Basic and acidic residues" evidence="4">
    <location>
        <begin position="1"/>
        <end position="12"/>
    </location>
</feature>
<dbReference type="GO" id="GO:0000724">
    <property type="term" value="P:double-strand break repair via homologous recombination"/>
    <property type="evidence" value="ECO:0007669"/>
    <property type="project" value="UniProtKB-ARBA"/>
</dbReference>
<dbReference type="Gene3D" id="3.30.1120.90">
    <property type="entry name" value="Nucleosome assembly protein"/>
    <property type="match status" value="1"/>
</dbReference>
<comment type="similarity">
    <text evidence="1 3">Belongs to the nucleosome assembly protein (NAP) family.</text>
</comment>
<dbReference type="InterPro" id="IPR002164">
    <property type="entry name" value="NAP_family"/>
</dbReference>
<keyword evidence="6" id="KW-1185">Reference proteome</keyword>
<evidence type="ECO:0000313" key="6">
    <source>
        <dbReference type="Proteomes" id="UP000613740"/>
    </source>
</evidence>
<dbReference type="PANTHER" id="PTHR11875">
    <property type="entry name" value="TESTIS-SPECIFIC Y-ENCODED PROTEIN"/>
    <property type="match status" value="1"/>
</dbReference>
<sequence length="301" mass="32967">MSAEPSPKRLKVDDEEGAEGVDAGAPAENGAAEWAPEAEDTLAAELEECQRALDKVNDEASDRVLAVEQEYNKKRRPIYAQRAEIIQKVPLFWQRTLLSHPTLADQLTDDDSQVLEYLMELDVVDFDDIKSGFKVVLTFSPNNTHFTDKQLVKSFHYGDDGKVTIEPAVIHWNEGYAPFPESGGPSYYFFEWMTIAEAVGEGTPDEVAEVLKDEIWPNPVKYFLNGEIEPAAYEQAELDEGLLEGEEFDEMAAGLEDAGEGEEGVGLEGGEEGDALYEEAAGEGEEGFADDGGGEGEEGDA</sequence>
<evidence type="ECO:0000256" key="3">
    <source>
        <dbReference type="RuleBase" id="RU003876"/>
    </source>
</evidence>
<dbReference type="Gene3D" id="1.20.5.1500">
    <property type="match status" value="1"/>
</dbReference>
<reference evidence="5" key="1">
    <citation type="journal article" date="2020" name="bioRxiv">
        <title>Comparative genomics of Chlamydomonas.</title>
        <authorList>
            <person name="Craig R.J."/>
            <person name="Hasan A.R."/>
            <person name="Ness R.W."/>
            <person name="Keightley P.D."/>
        </authorList>
    </citation>
    <scope>NUCLEOTIDE SEQUENCE</scope>
    <source>
        <strain evidence="5">CCAP 11/173</strain>
    </source>
</reference>
<evidence type="ECO:0000256" key="2">
    <source>
        <dbReference type="ARBA" id="ARBA00023186"/>
    </source>
</evidence>
<feature type="region of interest" description="Disordered" evidence="4">
    <location>
        <begin position="1"/>
        <end position="31"/>
    </location>
</feature>